<feature type="transmembrane region" description="Helical" evidence="7">
    <location>
        <begin position="103"/>
        <end position="130"/>
    </location>
</feature>
<organism evidence="9 10">
    <name type="scientific">Humisphaera borealis</name>
    <dbReference type="NCBI Taxonomy" id="2807512"/>
    <lineage>
        <taxon>Bacteria</taxon>
        <taxon>Pseudomonadati</taxon>
        <taxon>Planctomycetota</taxon>
        <taxon>Phycisphaerae</taxon>
        <taxon>Tepidisphaerales</taxon>
        <taxon>Tepidisphaeraceae</taxon>
        <taxon>Humisphaera</taxon>
    </lineage>
</organism>
<gene>
    <name evidence="9" type="ORF">IPV69_17240</name>
</gene>
<feature type="transmembrane region" description="Helical" evidence="7">
    <location>
        <begin position="75"/>
        <end position="97"/>
    </location>
</feature>
<proteinExistence type="predicted"/>
<dbReference type="PROSITE" id="PS50850">
    <property type="entry name" value="MFS"/>
    <property type="match status" value="1"/>
</dbReference>
<dbReference type="InterPro" id="IPR020846">
    <property type="entry name" value="MFS_dom"/>
</dbReference>
<evidence type="ECO:0000313" key="10">
    <source>
        <dbReference type="Proteomes" id="UP000593765"/>
    </source>
</evidence>
<dbReference type="PANTHER" id="PTHR23505:SF79">
    <property type="entry name" value="PROTEIN SPINSTER"/>
    <property type="match status" value="1"/>
</dbReference>
<comment type="subcellular location">
    <subcellularLocation>
        <location evidence="1">Membrane</location>
        <topology evidence="1">Multi-pass membrane protein</topology>
    </subcellularLocation>
</comment>
<dbReference type="EMBL" id="CP063458">
    <property type="protein sequence ID" value="QOV92452.1"/>
    <property type="molecule type" value="Genomic_DNA"/>
</dbReference>
<feature type="transmembrane region" description="Helical" evidence="7">
    <location>
        <begin position="311"/>
        <end position="331"/>
    </location>
</feature>
<keyword evidence="10" id="KW-1185">Reference proteome</keyword>
<dbReference type="GO" id="GO:0022857">
    <property type="term" value="F:transmembrane transporter activity"/>
    <property type="evidence" value="ECO:0007669"/>
    <property type="project" value="InterPro"/>
</dbReference>
<feature type="transmembrane region" description="Helical" evidence="7">
    <location>
        <begin position="374"/>
        <end position="396"/>
    </location>
</feature>
<evidence type="ECO:0000256" key="5">
    <source>
        <dbReference type="ARBA" id="ARBA00023136"/>
    </source>
</evidence>
<keyword evidence="2" id="KW-0813">Transport</keyword>
<feature type="transmembrane region" description="Helical" evidence="7">
    <location>
        <begin position="163"/>
        <end position="185"/>
    </location>
</feature>
<feature type="transmembrane region" description="Helical" evidence="7">
    <location>
        <begin position="337"/>
        <end position="353"/>
    </location>
</feature>
<dbReference type="InterPro" id="IPR044770">
    <property type="entry name" value="MFS_spinster-like"/>
</dbReference>
<dbReference type="SUPFAM" id="SSF103473">
    <property type="entry name" value="MFS general substrate transporter"/>
    <property type="match status" value="1"/>
</dbReference>
<dbReference type="PANTHER" id="PTHR23505">
    <property type="entry name" value="SPINSTER"/>
    <property type="match status" value="1"/>
</dbReference>
<feature type="compositionally biased region" description="Low complexity" evidence="6">
    <location>
        <begin position="1"/>
        <end position="19"/>
    </location>
</feature>
<dbReference type="Gene3D" id="1.20.1250.20">
    <property type="entry name" value="MFS general substrate transporter like domains"/>
    <property type="match status" value="1"/>
</dbReference>
<keyword evidence="4 7" id="KW-1133">Transmembrane helix</keyword>
<dbReference type="InterPro" id="IPR011701">
    <property type="entry name" value="MFS"/>
</dbReference>
<evidence type="ECO:0000313" key="9">
    <source>
        <dbReference type="EMBL" id="QOV92452.1"/>
    </source>
</evidence>
<evidence type="ECO:0000256" key="7">
    <source>
        <dbReference type="SAM" id="Phobius"/>
    </source>
</evidence>
<feature type="transmembrane region" description="Helical" evidence="7">
    <location>
        <begin position="278"/>
        <end position="299"/>
    </location>
</feature>
<dbReference type="AlphaFoldDB" id="A0A7M2X4U6"/>
<name>A0A7M2X4U6_9BACT</name>
<keyword evidence="5 7" id="KW-0472">Membrane</keyword>
<feature type="domain" description="Major facilitator superfamily (MFS) profile" evidence="8">
    <location>
        <begin position="39"/>
        <end position="428"/>
    </location>
</feature>
<evidence type="ECO:0000259" key="8">
    <source>
        <dbReference type="PROSITE" id="PS50850"/>
    </source>
</evidence>
<dbReference type="CDD" id="cd17328">
    <property type="entry name" value="MFS_spinster_like"/>
    <property type="match status" value="1"/>
</dbReference>
<feature type="region of interest" description="Disordered" evidence="6">
    <location>
        <begin position="1"/>
        <end position="20"/>
    </location>
</feature>
<feature type="transmembrane region" description="Helical" evidence="7">
    <location>
        <begin position="191"/>
        <end position="211"/>
    </location>
</feature>
<evidence type="ECO:0000256" key="1">
    <source>
        <dbReference type="ARBA" id="ARBA00004141"/>
    </source>
</evidence>
<reference evidence="9 10" key="1">
    <citation type="submission" date="2020-10" db="EMBL/GenBank/DDBJ databases">
        <title>Wide distribution of Phycisphaera-like planctomycetes from WD2101 soil group in peatlands and genome analysis of the first cultivated representative.</title>
        <authorList>
            <person name="Dedysh S.N."/>
            <person name="Beletsky A.V."/>
            <person name="Ivanova A."/>
            <person name="Kulichevskaya I.S."/>
            <person name="Suzina N.E."/>
            <person name="Philippov D.A."/>
            <person name="Rakitin A.L."/>
            <person name="Mardanov A.V."/>
            <person name="Ravin N.V."/>
        </authorList>
    </citation>
    <scope>NUCLEOTIDE SEQUENCE [LARGE SCALE GENOMIC DNA]</scope>
    <source>
        <strain evidence="9 10">M1803</strain>
    </source>
</reference>
<dbReference type="Proteomes" id="UP000593765">
    <property type="component" value="Chromosome"/>
</dbReference>
<dbReference type="Pfam" id="PF07690">
    <property type="entry name" value="MFS_1"/>
    <property type="match status" value="1"/>
</dbReference>
<evidence type="ECO:0000256" key="2">
    <source>
        <dbReference type="ARBA" id="ARBA00022448"/>
    </source>
</evidence>
<evidence type="ECO:0000256" key="3">
    <source>
        <dbReference type="ARBA" id="ARBA00022692"/>
    </source>
</evidence>
<evidence type="ECO:0000256" key="4">
    <source>
        <dbReference type="ARBA" id="ARBA00022989"/>
    </source>
</evidence>
<keyword evidence="3 7" id="KW-0812">Transmembrane</keyword>
<dbReference type="GO" id="GO:0016020">
    <property type="term" value="C:membrane"/>
    <property type="evidence" value="ECO:0007669"/>
    <property type="project" value="UniProtKB-SubCell"/>
</dbReference>
<feature type="transmembrane region" description="Helical" evidence="7">
    <location>
        <begin position="402"/>
        <end position="422"/>
    </location>
</feature>
<feature type="transmembrane region" description="Helical" evidence="7">
    <location>
        <begin position="242"/>
        <end position="263"/>
    </location>
</feature>
<dbReference type="KEGG" id="hbs:IPV69_17240"/>
<dbReference type="InterPro" id="IPR036259">
    <property type="entry name" value="MFS_trans_sf"/>
</dbReference>
<accession>A0A7M2X4U6</accession>
<protein>
    <submittedName>
        <fullName evidence="9">MFS transporter</fullName>
    </submittedName>
</protein>
<evidence type="ECO:0000256" key="6">
    <source>
        <dbReference type="SAM" id="MobiDB-lite"/>
    </source>
</evidence>
<sequence length="441" mass="46718">MAHSAADSDDSSATAISPSGDAANPQLTAAAPIPGARKALVLLLSINLFNYVDRYILAAVEKPISEEFGVSKGQMGMLVTAFLLTYMIVSPVFGWLADRVSRWWLIGTGVILWSIASGASGLAMGFATLFAMRCLIGVGEGAYGPVAPTVISDLYPVSIRGRVLAWFYAAIPVGSALGYVIGGFFAKPGQWHWAFLLTLPPGILLGVFCFMMKEPPRGGVDAAKPHKATLQDYKSLLRIKSYVLNCAAMTAMTFAIGGMAFFMPRYLEEQKGIPLDRASMYFGAITAVGGLLATLAGGMAGDALRNRFGGAYFIVSAAGMLVGFPIFLAMLYVTEPWLLWTLLFFAVFCLFFNTGPSNTALANVTHPSVRATAFAVNIFAIHALGDAISPAIIGVIADHSNLQTGFLLVSLTILVGGVLWLWGARYLAADTAAAPTSLGNK</sequence>